<dbReference type="GO" id="GO:0005524">
    <property type="term" value="F:ATP binding"/>
    <property type="evidence" value="ECO:0007669"/>
    <property type="project" value="UniProtKB-KW"/>
</dbReference>
<dbReference type="InterPro" id="IPR050267">
    <property type="entry name" value="Anti-sigma-factor_SerPK"/>
</dbReference>
<comment type="caution">
    <text evidence="3">The sequence shown here is derived from an EMBL/GenBank/DDBJ whole genome shotgun (WGS) entry which is preliminary data.</text>
</comment>
<keyword evidence="3" id="KW-0547">Nucleotide-binding</keyword>
<protein>
    <submittedName>
        <fullName evidence="3">ATP-binding protein</fullName>
    </submittedName>
</protein>
<organism evidence="3 4">
    <name type="scientific">Ancylobacter novellus</name>
    <name type="common">Thiobacillus novellus</name>
    <dbReference type="NCBI Taxonomy" id="921"/>
    <lineage>
        <taxon>Bacteria</taxon>
        <taxon>Pseudomonadati</taxon>
        <taxon>Pseudomonadota</taxon>
        <taxon>Alphaproteobacteria</taxon>
        <taxon>Hyphomicrobiales</taxon>
        <taxon>Xanthobacteraceae</taxon>
        <taxon>Ancylobacter</taxon>
    </lineage>
</organism>
<evidence type="ECO:0000313" key="3">
    <source>
        <dbReference type="EMBL" id="PZQ81750.1"/>
    </source>
</evidence>
<evidence type="ECO:0000259" key="2">
    <source>
        <dbReference type="Pfam" id="PF13581"/>
    </source>
</evidence>
<reference evidence="3 4" key="1">
    <citation type="submission" date="2017-08" db="EMBL/GenBank/DDBJ databases">
        <title>Infants hospitalized years apart are colonized by the same room-sourced microbial strains.</title>
        <authorList>
            <person name="Brooks B."/>
            <person name="Olm M.R."/>
            <person name="Firek B.A."/>
            <person name="Baker R."/>
            <person name="Thomas B.C."/>
            <person name="Morowitz M.J."/>
            <person name="Banfield J.F."/>
        </authorList>
    </citation>
    <scope>NUCLEOTIDE SEQUENCE [LARGE SCALE GENOMIC DNA]</scope>
    <source>
        <strain evidence="3">S2_005_001_R2_27</strain>
    </source>
</reference>
<keyword evidence="1" id="KW-0723">Serine/threonine-protein kinase</keyword>
<keyword evidence="3" id="KW-0067">ATP-binding</keyword>
<evidence type="ECO:0000313" key="4">
    <source>
        <dbReference type="Proteomes" id="UP000248887"/>
    </source>
</evidence>
<evidence type="ECO:0000256" key="1">
    <source>
        <dbReference type="ARBA" id="ARBA00022527"/>
    </source>
</evidence>
<accession>A0A2W5T564</accession>
<dbReference type="InterPro" id="IPR003594">
    <property type="entry name" value="HATPase_dom"/>
</dbReference>
<dbReference type="GO" id="GO:0004674">
    <property type="term" value="F:protein serine/threonine kinase activity"/>
    <property type="evidence" value="ECO:0007669"/>
    <property type="project" value="UniProtKB-KW"/>
</dbReference>
<dbReference type="PANTHER" id="PTHR35526:SF6">
    <property type="entry name" value="SLR1861 PROTEIN"/>
    <property type="match status" value="1"/>
</dbReference>
<dbReference type="EMBL" id="QFQD01000040">
    <property type="protein sequence ID" value="PZQ81750.1"/>
    <property type="molecule type" value="Genomic_DNA"/>
</dbReference>
<keyword evidence="1" id="KW-0808">Transferase</keyword>
<dbReference type="InterPro" id="IPR036890">
    <property type="entry name" value="HATPase_C_sf"/>
</dbReference>
<proteinExistence type="predicted"/>
<dbReference type="AlphaFoldDB" id="A0A2W5T564"/>
<dbReference type="Proteomes" id="UP000248887">
    <property type="component" value="Unassembled WGS sequence"/>
</dbReference>
<dbReference type="SUPFAM" id="SSF55874">
    <property type="entry name" value="ATPase domain of HSP90 chaperone/DNA topoisomerase II/histidine kinase"/>
    <property type="match status" value="1"/>
</dbReference>
<feature type="domain" description="Histidine kinase/HSP90-like ATPase" evidence="2">
    <location>
        <begin position="11"/>
        <end position="136"/>
    </location>
</feature>
<keyword evidence="1" id="KW-0418">Kinase</keyword>
<dbReference type="Pfam" id="PF13581">
    <property type="entry name" value="HATPase_c_2"/>
    <property type="match status" value="1"/>
</dbReference>
<name>A0A2W5T564_ANCNO</name>
<dbReference type="PANTHER" id="PTHR35526">
    <property type="entry name" value="ANTI-SIGMA-F FACTOR RSBW-RELATED"/>
    <property type="match status" value="1"/>
</dbReference>
<gene>
    <name evidence="3" type="ORF">DI549_13300</name>
</gene>
<sequence length="144" mass="15600">MSVREIDLRLPNELSQIEPLMAALDGFVEANDISARAAGQLLLAVDEFLANAVEHGYPDGRRGEIGVHLAHAGDHVELVLSDDGDPFDPFTAPPPDLNGSIEERRIGGLGIHLVRNFARSCVYRFENGRNVVTLTFALAENPAS</sequence>
<dbReference type="CDD" id="cd16936">
    <property type="entry name" value="HATPase_RsbW-like"/>
    <property type="match status" value="1"/>
</dbReference>
<dbReference type="Gene3D" id="3.30.565.10">
    <property type="entry name" value="Histidine kinase-like ATPase, C-terminal domain"/>
    <property type="match status" value="1"/>
</dbReference>